<evidence type="ECO:0000313" key="1">
    <source>
        <dbReference type="EMBL" id="KAJ9109791.1"/>
    </source>
</evidence>
<proteinExistence type="predicted"/>
<gene>
    <name evidence="1" type="ORF">QFC20_003207</name>
</gene>
<accession>A0ACC2WEF4</accession>
<reference evidence="1" key="1">
    <citation type="submission" date="2023-04" db="EMBL/GenBank/DDBJ databases">
        <title>Draft Genome sequencing of Naganishia species isolated from polar environments using Oxford Nanopore Technology.</title>
        <authorList>
            <person name="Leo P."/>
            <person name="Venkateswaran K."/>
        </authorList>
    </citation>
    <scope>NUCLEOTIDE SEQUENCE</scope>
    <source>
        <strain evidence="1">MNA-CCFEE 5262</strain>
    </source>
</reference>
<evidence type="ECO:0000313" key="2">
    <source>
        <dbReference type="Proteomes" id="UP001230649"/>
    </source>
</evidence>
<sequence length="1396" mass="153754">MRYEPPKLGTGFGLKAGVYDDVEEVKGKDVNGSNITSSDATSKESRKSVSNVFDYDGCCLSSFIFVGYAMHVGFLSARKDRLDFSDLPHLPYDNRAENMRLPVQGTVFVPPVPEQKLVPGKRGGVGQAVNHGVHGNVEHVGSWQLARLLYRGKGSLILISLFAEWAKVLAGFIPPYCLHEIVESFDNEACRTDKAYPLLMCAGLFIGTFSESLLTAYVQIRENVKLHLPIRMALNVQLCDKILKSAEAKAAEAKQGNQENGNGKGRAQILNLLLIDNRKVAGMGNRVFLLSNGLLTLIIGVAFLYKMFGWAAFVGISVVPLASPFSYWVSLFTYREQIPCSDCFYRKIAHDGAWITLAGCDRELAKARDARTSAINEFLLSVKAIKLNGWDDHFVRRISHLREKEVRYEMNISFNIIADQVPLIAILAIFFTYTKVMGGVLDAATAFVAMTVFGRVKASLGVIPDVIREVFVAKISLDRIRSFLNAPEVDMAGRGTMVTGGVSLSNATIGWSTGDLSSATETETMDHHQDFTLDDMSVIIPKGGLTLVCGPLGSGKTLFLLGLLGEAVILKGEILAPYSRPDAISLPEDAIPMDFDITKWIDPTMTAYSPQTSYIKHGSIRDNILNGLPLWYERYAAVLQQCALLPDLELFDHGDLTEVGEQGVTLSGGQRARAMTVYLDDVLSAVDAHTARFIYRNCLRGDLLKERTVVLASHNVNLVIQSAQFVIQLANGRIQKSGPKEDFISDLQEIDVKAEVDNDNDPESVTLSSLDQSGLPEKVRQVYEEEKREIGRVGRHQYFFLFAAAGGLPYWIIFALIYGGAQLFSFLEALWLKYWTGDTQPANLNYYLSGYAIIVTSGIMVGALRWVWLYGVRVGTARVGFCDRAAPQIHDMMLRRLIHSPLSVFTSWPTGRILNRFTEDINRIDGFISDDVGRSVTAALAFAASLLVISIKAPIFLIVAAVLLIPFEFLRKFFSKLRADLRRLASTVGSPMATICNDAINSAPIIRAFGTGRVMSHAMAVFSDVDRKTRLFEWAVWCGFSMVILSFASLLVTATGVIMVLTRDTTASQAGFVLSFALTASTGLLSLLELLTGLDQSMVAVERLSEICDLPSEEVLDVFHTVPSDWPSNGTILVRDLCVRYQEDLPDVLHNINLEIKGGQRVCIERSTGSGKSTFALALFRAIESHQGSISIDGIDIKDIDLHDLRSRLTAITQEPLLTSGTLRETLDISGQLDDHELYSALKRVHLLQGDDSTGEKAGFHDLDSFVTVEGANFSMGERQLLVLARALLKRSKIIVMDEATSSVDYEMDARITSSLKESLPAGTTLITIAHRLRTIIDYDRVFVLDKGRIVESGTPLELIEDEGSKFRSLCAADGAVEWEYLLKAASEARRQSGKG</sequence>
<organism evidence="1 2">
    <name type="scientific">Naganishia adeliensis</name>
    <dbReference type="NCBI Taxonomy" id="92952"/>
    <lineage>
        <taxon>Eukaryota</taxon>
        <taxon>Fungi</taxon>
        <taxon>Dikarya</taxon>
        <taxon>Basidiomycota</taxon>
        <taxon>Agaricomycotina</taxon>
        <taxon>Tremellomycetes</taxon>
        <taxon>Filobasidiales</taxon>
        <taxon>Filobasidiaceae</taxon>
        <taxon>Naganishia</taxon>
    </lineage>
</organism>
<protein>
    <submittedName>
        <fullName evidence="1">Uncharacterized protein</fullName>
    </submittedName>
</protein>
<dbReference type="Proteomes" id="UP001230649">
    <property type="component" value="Unassembled WGS sequence"/>
</dbReference>
<comment type="caution">
    <text evidence="1">The sequence shown here is derived from an EMBL/GenBank/DDBJ whole genome shotgun (WGS) entry which is preliminary data.</text>
</comment>
<name>A0ACC2WEF4_9TREE</name>
<keyword evidence="2" id="KW-1185">Reference proteome</keyword>
<dbReference type="EMBL" id="JASBWS010000028">
    <property type="protein sequence ID" value="KAJ9109791.1"/>
    <property type="molecule type" value="Genomic_DNA"/>
</dbReference>